<evidence type="ECO:0000313" key="3">
    <source>
        <dbReference type="Proteomes" id="UP001501690"/>
    </source>
</evidence>
<dbReference type="Pfam" id="PF06912">
    <property type="entry name" value="DUF1275"/>
    <property type="match status" value="1"/>
</dbReference>
<dbReference type="EMBL" id="BAAAPL010000001">
    <property type="protein sequence ID" value="GAA1694722.1"/>
    <property type="molecule type" value="Genomic_DNA"/>
</dbReference>
<feature type="transmembrane region" description="Helical" evidence="1">
    <location>
        <begin position="55"/>
        <end position="79"/>
    </location>
</feature>
<feature type="transmembrane region" description="Helical" evidence="1">
    <location>
        <begin position="86"/>
        <end position="104"/>
    </location>
</feature>
<reference evidence="2 3" key="1">
    <citation type="journal article" date="2019" name="Int. J. Syst. Evol. Microbiol.">
        <title>The Global Catalogue of Microorganisms (GCM) 10K type strain sequencing project: providing services to taxonomists for standard genome sequencing and annotation.</title>
        <authorList>
            <consortium name="The Broad Institute Genomics Platform"/>
            <consortium name="The Broad Institute Genome Sequencing Center for Infectious Disease"/>
            <person name="Wu L."/>
            <person name="Ma J."/>
        </authorList>
    </citation>
    <scope>NUCLEOTIDE SEQUENCE [LARGE SCALE GENOMIC DNA]</scope>
    <source>
        <strain evidence="2 3">JCM 15577</strain>
    </source>
</reference>
<dbReference type="PANTHER" id="PTHR37314:SF4">
    <property type="entry name" value="UPF0700 TRANSMEMBRANE PROTEIN YOAK"/>
    <property type="match status" value="1"/>
</dbReference>
<keyword evidence="1" id="KW-0812">Transmembrane</keyword>
<dbReference type="RefSeq" id="WP_344069996.1">
    <property type="nucleotide sequence ID" value="NZ_BAAAPL010000001.1"/>
</dbReference>
<evidence type="ECO:0000313" key="2">
    <source>
        <dbReference type="EMBL" id="GAA1694722.1"/>
    </source>
</evidence>
<feature type="transmembrane region" description="Helical" evidence="1">
    <location>
        <begin position="163"/>
        <end position="184"/>
    </location>
</feature>
<proteinExistence type="predicted"/>
<keyword evidence="3" id="KW-1185">Reference proteome</keyword>
<keyword evidence="1" id="KW-0472">Membrane</keyword>
<gene>
    <name evidence="2" type="ORF">GCM10009808_09740</name>
</gene>
<protein>
    <submittedName>
        <fullName evidence="2">YoaK family protein</fullName>
    </submittedName>
</protein>
<comment type="caution">
    <text evidence="2">The sequence shown here is derived from an EMBL/GenBank/DDBJ whole genome shotgun (WGS) entry which is preliminary data.</text>
</comment>
<dbReference type="Proteomes" id="UP001501690">
    <property type="component" value="Unassembled WGS sequence"/>
</dbReference>
<feature type="transmembrane region" description="Helical" evidence="1">
    <location>
        <begin position="12"/>
        <end position="35"/>
    </location>
</feature>
<feature type="transmembrane region" description="Helical" evidence="1">
    <location>
        <begin position="190"/>
        <end position="208"/>
    </location>
</feature>
<dbReference type="PANTHER" id="PTHR37314">
    <property type="entry name" value="SLR0142 PROTEIN"/>
    <property type="match status" value="1"/>
</dbReference>
<dbReference type="InterPro" id="IPR010699">
    <property type="entry name" value="DUF1275"/>
</dbReference>
<organism evidence="2 3">
    <name type="scientific">Microbacterium sediminicola</name>
    <dbReference type="NCBI Taxonomy" id="415210"/>
    <lineage>
        <taxon>Bacteria</taxon>
        <taxon>Bacillati</taxon>
        <taxon>Actinomycetota</taxon>
        <taxon>Actinomycetes</taxon>
        <taxon>Micrococcales</taxon>
        <taxon>Microbacteriaceae</taxon>
        <taxon>Microbacterium</taxon>
    </lineage>
</organism>
<accession>A0ABN2HWP1</accession>
<keyword evidence="1" id="KW-1133">Transmembrane helix</keyword>
<sequence length="217" mass="22013">MARTLTRTQFAIAASLAALAGYVDGIGFLALGGYFVSFMSGNTTRAGVELVGMDLGAAGLGLLVIMSFVAGVIAGTVISSDTHDRGPMVLVAVAVFIAAAALLSNLDVRWPMAILLAAGMGAVNTVFSGRAEASFGITYMTGALVKIGQGIVAALRGGDRTGWLRYLVLWLAIALGAIGGAAVYGGIGHWGLWGGAATAILIAGVLRLRARTLSART</sequence>
<name>A0ABN2HWP1_9MICO</name>
<evidence type="ECO:0000256" key="1">
    <source>
        <dbReference type="SAM" id="Phobius"/>
    </source>
</evidence>